<dbReference type="GO" id="GO:0005524">
    <property type="term" value="F:ATP binding"/>
    <property type="evidence" value="ECO:0007669"/>
    <property type="project" value="UniProtKB-KW"/>
</dbReference>
<keyword evidence="6 7" id="KW-0472">Membrane</keyword>
<keyword evidence="4" id="KW-0067">ATP-binding</keyword>
<dbReference type="InterPro" id="IPR013525">
    <property type="entry name" value="ABC2_TM"/>
</dbReference>
<feature type="transmembrane region" description="Helical" evidence="7">
    <location>
        <begin position="1143"/>
        <end position="1171"/>
    </location>
</feature>
<feature type="domain" description="ABC transporter" evidence="8">
    <location>
        <begin position="1329"/>
        <end position="1562"/>
    </location>
</feature>
<feature type="transmembrane region" description="Helical" evidence="7">
    <location>
        <begin position="316"/>
        <end position="336"/>
    </location>
</feature>
<evidence type="ECO:0000256" key="7">
    <source>
        <dbReference type="SAM" id="Phobius"/>
    </source>
</evidence>
<reference evidence="9 10" key="1">
    <citation type="journal article" date="2023" name="Arcadia Sci">
        <title>De novo assembly of a long-read Amblyomma americanum tick genome.</title>
        <authorList>
            <person name="Chou S."/>
            <person name="Poskanzer K.E."/>
            <person name="Rollins M."/>
            <person name="Thuy-Boun P.S."/>
        </authorList>
    </citation>
    <scope>NUCLEOTIDE SEQUENCE [LARGE SCALE GENOMIC DNA]</scope>
    <source>
        <strain evidence="9">F_SG_1</strain>
        <tissue evidence="9">Salivary glands</tissue>
    </source>
</reference>
<evidence type="ECO:0000313" key="9">
    <source>
        <dbReference type="EMBL" id="KAK8758005.1"/>
    </source>
</evidence>
<name>A0AAQ4D6B5_AMBAM</name>
<keyword evidence="10" id="KW-1185">Reference proteome</keyword>
<evidence type="ECO:0000256" key="3">
    <source>
        <dbReference type="ARBA" id="ARBA00022741"/>
    </source>
</evidence>
<dbReference type="InterPro" id="IPR026082">
    <property type="entry name" value="ABCA"/>
</dbReference>
<protein>
    <recommendedName>
        <fullName evidence="8">ABC transporter domain-containing protein</fullName>
    </recommendedName>
</protein>
<proteinExistence type="predicted"/>
<dbReference type="InterPro" id="IPR027417">
    <property type="entry name" value="P-loop_NTPase"/>
</dbReference>
<dbReference type="Gene3D" id="3.40.50.300">
    <property type="entry name" value="P-loop containing nucleotide triphosphate hydrolases"/>
    <property type="match status" value="2"/>
</dbReference>
<keyword evidence="3" id="KW-0547">Nucleotide-binding</keyword>
<dbReference type="Pfam" id="PF12698">
    <property type="entry name" value="ABC2_membrane_3"/>
    <property type="match status" value="1"/>
</dbReference>
<feature type="transmembrane region" description="Helical" evidence="7">
    <location>
        <begin position="1112"/>
        <end position="1131"/>
    </location>
</feature>
<dbReference type="SUPFAM" id="SSF52540">
    <property type="entry name" value="P-loop containing nucleoside triphosphate hydrolases"/>
    <property type="match status" value="2"/>
</dbReference>
<feature type="transmembrane region" description="Helical" evidence="7">
    <location>
        <begin position="356"/>
        <end position="377"/>
    </location>
</feature>
<feature type="transmembrane region" description="Helical" evidence="7">
    <location>
        <begin position="1075"/>
        <end position="1100"/>
    </location>
</feature>
<evidence type="ECO:0000259" key="8">
    <source>
        <dbReference type="PROSITE" id="PS50893"/>
    </source>
</evidence>
<feature type="transmembrane region" description="Helical" evidence="7">
    <location>
        <begin position="284"/>
        <end position="304"/>
    </location>
</feature>
<dbReference type="InterPro" id="IPR003593">
    <property type="entry name" value="AAA+_ATPase"/>
</dbReference>
<feature type="transmembrane region" description="Helical" evidence="7">
    <location>
        <begin position="833"/>
        <end position="853"/>
    </location>
</feature>
<dbReference type="GO" id="GO:0016887">
    <property type="term" value="F:ATP hydrolysis activity"/>
    <property type="evidence" value="ECO:0007669"/>
    <property type="project" value="InterPro"/>
</dbReference>
<dbReference type="InterPro" id="IPR003439">
    <property type="entry name" value="ABC_transporter-like_ATP-bd"/>
</dbReference>
<feature type="transmembrane region" description="Helical" evidence="7">
    <location>
        <begin position="398"/>
        <end position="422"/>
    </location>
</feature>
<keyword evidence="2 7" id="KW-0812">Transmembrane</keyword>
<organism evidence="9 10">
    <name type="scientific">Amblyomma americanum</name>
    <name type="common">Lone star tick</name>
    <dbReference type="NCBI Taxonomy" id="6943"/>
    <lineage>
        <taxon>Eukaryota</taxon>
        <taxon>Metazoa</taxon>
        <taxon>Ecdysozoa</taxon>
        <taxon>Arthropoda</taxon>
        <taxon>Chelicerata</taxon>
        <taxon>Arachnida</taxon>
        <taxon>Acari</taxon>
        <taxon>Parasitiformes</taxon>
        <taxon>Ixodida</taxon>
        <taxon>Ixodoidea</taxon>
        <taxon>Ixodidae</taxon>
        <taxon>Amblyomminae</taxon>
        <taxon>Amblyomma</taxon>
    </lineage>
</organism>
<dbReference type="Proteomes" id="UP001321473">
    <property type="component" value="Unassembled WGS sequence"/>
</dbReference>
<evidence type="ECO:0000256" key="5">
    <source>
        <dbReference type="ARBA" id="ARBA00022989"/>
    </source>
</evidence>
<gene>
    <name evidence="9" type="ORF">V5799_004368</name>
</gene>
<dbReference type="GO" id="GO:0005319">
    <property type="term" value="F:lipid transporter activity"/>
    <property type="evidence" value="ECO:0007669"/>
    <property type="project" value="TreeGrafter"/>
</dbReference>
<comment type="subcellular location">
    <subcellularLocation>
        <location evidence="1">Membrane</location>
        <topology evidence="1">Multi-pass membrane protein</topology>
    </subcellularLocation>
</comment>
<comment type="caution">
    <text evidence="9">The sequence shown here is derived from an EMBL/GenBank/DDBJ whole genome shotgun (WGS) entry which is preliminary data.</text>
</comment>
<dbReference type="PROSITE" id="PS50893">
    <property type="entry name" value="ABC_TRANSPORTER_2"/>
    <property type="match status" value="2"/>
</dbReference>
<accession>A0AAQ4D6B5</accession>
<evidence type="ECO:0000256" key="6">
    <source>
        <dbReference type="ARBA" id="ARBA00023136"/>
    </source>
</evidence>
<feature type="domain" description="ABC transporter" evidence="8">
    <location>
        <begin position="475"/>
        <end position="704"/>
    </location>
</feature>
<evidence type="ECO:0000256" key="2">
    <source>
        <dbReference type="ARBA" id="ARBA00022692"/>
    </source>
</evidence>
<evidence type="ECO:0000313" key="10">
    <source>
        <dbReference type="Proteomes" id="UP001321473"/>
    </source>
</evidence>
<keyword evidence="5 7" id="KW-1133">Transmembrane helix</keyword>
<evidence type="ECO:0000256" key="1">
    <source>
        <dbReference type="ARBA" id="ARBA00004141"/>
    </source>
</evidence>
<sequence>MPATVLELALAGFAFYHLPPSSKAGAAKMGSYHERELPPPQQLAAYDLPDQLVLDAAPKVVAMFVENFKVKGRISSERHRKIRLFVNGQEVDEPPNDLPTIRKDDMMKVEITGVNSERALLQKCADPQFSGVCARVSVDLADVDKSVNYSCYIDGHLAPAVLRTRRSGYALQQSPTTDYFELPESDRSELPRRDHQKRASCSGCVAAVSHPTLPGASVDGQRDGQPVLHGRLHDAVQPLGVDHRGREQLGHGDDAPVHGRDTYQAPLDGASFEDFQHSLDYAPYLNAAMCHTAVLLFLFTLFGIQTALHAMLLSCITTRPHIATALAAFYWASMFFMSKPWATLEDYLFDDRYPKYLAAVFPVNMLYLTFFHIRWTIYYGYRADWSMLRRQAFYIDNVTLISAWRASILSCVILFAVIWYLVHVLPTVCEHPLTLGFPFSRAFWRRKRPDVVEVFSPEQQHSDQEELPGGVNVVIQATNLTKEYAKLKAVTKVNFKALDNQITVILATDGSGKTTLLRLLSGDLPPTSGRVTVCGFDTMLSSAEVRYMVCFCPRLATFAADMTVWEHVLLYAAIKGVPLKYIKLRAMEVLRETEFNENLSSYPHLLAAGAKQRLHLAIALLGKPKVLCLDEPTGTLDEEARREVWTLLERLRANCAIVMTSSLTEEADLLGDRVAILCHGRISCCGTPTSLKQAHGTGYEIRFPNTDKVLAVEEELLSIVRERTAQARVSRTRRNLIFSLGTQDTRGFTDMFSRLEDLCKENDIEDMGVTFTTLEDVFIKMSTEPEIVESKISSHAEVSVVQASSDHIKVSPSLGGQITALLAKRRAQLAANWVPALVLYLLFVATVFLMEYVQSGPTWMVFLFPEAVTALRQKTGSLDRSIEIDLGSVYPGSVTFVRGLSTPLATKHYAPLIQDATTIRETDVPLINELDTLSSEAFLSFSRQYAIGADFGDPESPQTWWNPYVPYSKSISTSLMNSALLRYYTGDAKARFRVHLLAYTKRNASSKETQEYNSRTVLRDNSDFLERGLRGLSPWRKFLLPPLMGLSGAAFVWEPVAEAAAGAKRLQLMTGVSGLVYWLSHYLFDAVHHVLLWAIAGAAFAVNNSVREDTAVAFLALVLASYPTLTGMSYLSSFIAKSVGTWFIVLFVAHTALTSQAVTLSTSYVVLHWLFTLLPPFAFSSGVVKLLLLDAENQLCDEYASTEAADGSSTMDLLLLACDTTRSERLQLDPAVIDVCCKNRESSLPPFTLSPFAIHELAVGVNLIVLLIEGLAMFAAVVFFDSARLICMRNSMAERQLRALYEQLDTDVANEAREAPRLATAPGHEGRALVVCDIWRLLAGTRMPQLKAVNFSLLEGECFGLLGTHGSGKTLLLEVLSALALRSSGNAYSQKYTLSESPRKWQSQIGYCPEKGGLLPSLTVAEHLLLFARLRGVPRSSEQSYIDKLLKSCNLFEKKNDYPAHFGISEKRKLSLAVALVGAPSLLFLDEPLQGVDTGTRQRVVEILKDIRDKSRAAIIYASVSMQQLELMCDRLAILVDGQVQCMGTIEHLREKFGEGMMMKIQLDETEKQRGLEVQSVMRALFPECRVIYYHQGLLSFEMYEKRPWSEVFSCVDMLTQGFRCEYVLVSEATLEQVYLAFAKT</sequence>
<dbReference type="PANTHER" id="PTHR19229:SF250">
    <property type="entry name" value="ABC TRANSPORTER DOMAIN-CONTAINING PROTEIN-RELATED"/>
    <property type="match status" value="1"/>
</dbReference>
<feature type="transmembrane region" description="Helical" evidence="7">
    <location>
        <begin position="1257"/>
        <end position="1280"/>
    </location>
</feature>
<dbReference type="SMART" id="SM00382">
    <property type="entry name" value="AAA"/>
    <property type="match status" value="2"/>
</dbReference>
<dbReference type="PANTHER" id="PTHR19229">
    <property type="entry name" value="ATP-BINDING CASSETTE TRANSPORTER SUBFAMILY A ABCA"/>
    <property type="match status" value="1"/>
</dbReference>
<dbReference type="Pfam" id="PF00005">
    <property type="entry name" value="ABC_tran"/>
    <property type="match status" value="2"/>
</dbReference>
<dbReference type="EMBL" id="JARKHS020034603">
    <property type="protein sequence ID" value="KAK8758005.1"/>
    <property type="molecule type" value="Genomic_DNA"/>
</dbReference>
<dbReference type="GO" id="GO:0016020">
    <property type="term" value="C:membrane"/>
    <property type="evidence" value="ECO:0007669"/>
    <property type="project" value="UniProtKB-SubCell"/>
</dbReference>
<evidence type="ECO:0000256" key="4">
    <source>
        <dbReference type="ARBA" id="ARBA00022840"/>
    </source>
</evidence>
<dbReference type="GO" id="GO:0140359">
    <property type="term" value="F:ABC-type transporter activity"/>
    <property type="evidence" value="ECO:0007669"/>
    <property type="project" value="InterPro"/>
</dbReference>